<evidence type="ECO:0000313" key="2">
    <source>
        <dbReference type="EMBL" id="MFD2609521.1"/>
    </source>
</evidence>
<comment type="caution">
    <text evidence="2">The sequence shown here is derived from an EMBL/GenBank/DDBJ whole genome shotgun (WGS) entry which is preliminary data.</text>
</comment>
<protein>
    <submittedName>
        <fullName evidence="2">Uncharacterized protein</fullName>
    </submittedName>
</protein>
<reference evidence="3" key="1">
    <citation type="journal article" date="2019" name="Int. J. Syst. Evol. Microbiol.">
        <title>The Global Catalogue of Microorganisms (GCM) 10K type strain sequencing project: providing services to taxonomists for standard genome sequencing and annotation.</title>
        <authorList>
            <consortium name="The Broad Institute Genomics Platform"/>
            <consortium name="The Broad Institute Genome Sequencing Center for Infectious Disease"/>
            <person name="Wu L."/>
            <person name="Ma J."/>
        </authorList>
    </citation>
    <scope>NUCLEOTIDE SEQUENCE [LARGE SCALE GENOMIC DNA]</scope>
    <source>
        <strain evidence="3">KCTC 33842</strain>
    </source>
</reference>
<organism evidence="2 3">
    <name type="scientific">Deinococcus taklimakanensis</name>
    <dbReference type="NCBI Taxonomy" id="536443"/>
    <lineage>
        <taxon>Bacteria</taxon>
        <taxon>Thermotogati</taxon>
        <taxon>Deinococcota</taxon>
        <taxon>Deinococci</taxon>
        <taxon>Deinococcales</taxon>
        <taxon>Deinococcaceae</taxon>
        <taxon>Deinococcus</taxon>
    </lineage>
</organism>
<dbReference type="Proteomes" id="UP001597475">
    <property type="component" value="Unassembled WGS sequence"/>
</dbReference>
<gene>
    <name evidence="2" type="ORF">ACFSR9_08735</name>
</gene>
<evidence type="ECO:0000256" key="1">
    <source>
        <dbReference type="SAM" id="MobiDB-lite"/>
    </source>
</evidence>
<feature type="region of interest" description="Disordered" evidence="1">
    <location>
        <begin position="331"/>
        <end position="361"/>
    </location>
</feature>
<keyword evidence="3" id="KW-1185">Reference proteome</keyword>
<evidence type="ECO:0000313" key="3">
    <source>
        <dbReference type="Proteomes" id="UP001597475"/>
    </source>
</evidence>
<name>A0ABW5P2J6_9DEIO</name>
<dbReference type="RefSeq" id="WP_386844960.1">
    <property type="nucleotide sequence ID" value="NZ_JBHUMK010000037.1"/>
</dbReference>
<proteinExistence type="predicted"/>
<sequence>MLSGEVRVAVDEYEREGTTVITALIVPVERLPRFEREWARLQQEMRVHLLRHYPFAEKGLAGGRLPEIHAVELYQSTGLFRNDPARDPSYWRQHRQWLTTAVEIIIRARPQILTRRWRPENTQANLDLLGLPSQTFARNVPFKKMQTKMDRLFMSPYVWLLNHTISFLEEHFTHHALHGSLLCDQHDDGRGFSLLKTFEIARRLNPHPAHLPAPVFSASHEHSLLQAVDVVCYILGSVFHAEGKGTLPPKDVGQWAVSLSPFLLGKPEGPSAYDWKKATARLFEILIAHSGGSNEYRQKLEAALPQFLESILLEGDNLVMNLNGDGIFFGPEMYKPPSEDGDLSKDKVSPTEANPQAEAPQ</sequence>
<accession>A0ABW5P2J6</accession>
<dbReference type="EMBL" id="JBHUMK010000037">
    <property type="protein sequence ID" value="MFD2609521.1"/>
    <property type="molecule type" value="Genomic_DNA"/>
</dbReference>